<name>A0A7V4CLJ9_FERPE</name>
<reference evidence="1" key="1">
    <citation type="journal article" date="2020" name="mSystems">
        <title>Genome- and Community-Level Interaction Insights into Carbon Utilization and Element Cycling Functions of Hydrothermarchaeota in Hydrothermal Sediment.</title>
        <authorList>
            <person name="Zhou Z."/>
            <person name="Liu Y."/>
            <person name="Xu W."/>
            <person name="Pan J."/>
            <person name="Luo Z.H."/>
            <person name="Li M."/>
        </authorList>
    </citation>
    <scope>NUCLEOTIDE SEQUENCE [LARGE SCALE GENOMIC DNA]</scope>
    <source>
        <strain evidence="1">SpSt-640</strain>
    </source>
</reference>
<proteinExistence type="predicted"/>
<sequence length="138" mass="15309">MILIDISSVSGASDTTGYGWNRSYKFENGDLDFVLETWEDDFNAWKGTQSGFTSVREQATHVGRTDENGHKIVEIALPLSLFGITDVSKVNIKAAFVLTGWIENGAQLASDFLPNQGYETTDGRYTIYPVSIRNVVSY</sequence>
<evidence type="ECO:0000313" key="1">
    <source>
        <dbReference type="EMBL" id="HGQ76505.1"/>
    </source>
</evidence>
<protein>
    <submittedName>
        <fullName evidence="1">Uncharacterized protein</fullName>
    </submittedName>
</protein>
<dbReference type="EMBL" id="DTBH01000025">
    <property type="protein sequence ID" value="HGQ76505.1"/>
    <property type="molecule type" value="Genomic_DNA"/>
</dbReference>
<gene>
    <name evidence="1" type="ORF">ENU12_00950</name>
</gene>
<organism evidence="1">
    <name type="scientific">Fervidobacterium pennivorans</name>
    <dbReference type="NCBI Taxonomy" id="93466"/>
    <lineage>
        <taxon>Bacteria</taxon>
        <taxon>Thermotogati</taxon>
        <taxon>Thermotogota</taxon>
        <taxon>Thermotogae</taxon>
        <taxon>Thermotogales</taxon>
        <taxon>Fervidobacteriaceae</taxon>
        <taxon>Fervidobacterium</taxon>
    </lineage>
</organism>
<dbReference type="AlphaFoldDB" id="A0A7V4CLJ9"/>
<accession>A0A7V4CLJ9</accession>
<comment type="caution">
    <text evidence="1">The sequence shown here is derived from an EMBL/GenBank/DDBJ whole genome shotgun (WGS) entry which is preliminary data.</text>
</comment>